<reference evidence="1" key="1">
    <citation type="submission" date="2018-05" db="EMBL/GenBank/DDBJ databases">
        <authorList>
            <person name="Lanie J.A."/>
            <person name="Ng W.-L."/>
            <person name="Kazmierczak K.M."/>
            <person name="Andrzejewski T.M."/>
            <person name="Davidsen T.M."/>
            <person name="Wayne K.J."/>
            <person name="Tettelin H."/>
            <person name="Glass J.I."/>
            <person name="Rusch D."/>
            <person name="Podicherti R."/>
            <person name="Tsui H.-C.T."/>
            <person name="Winkler M.E."/>
        </authorList>
    </citation>
    <scope>NUCLEOTIDE SEQUENCE</scope>
</reference>
<sequence>MVLVDSRGISRVPRYSGTYPASQRVFVYRALTVYGRSFQIIRLTHWFLTRRPYGQAGPTTPTCMHAGLGWSAFARRY</sequence>
<protein>
    <submittedName>
        <fullName evidence="1">Uncharacterized protein</fullName>
    </submittedName>
</protein>
<name>A0A382DDP8_9ZZZZ</name>
<organism evidence="1">
    <name type="scientific">marine metagenome</name>
    <dbReference type="NCBI Taxonomy" id="408172"/>
    <lineage>
        <taxon>unclassified sequences</taxon>
        <taxon>metagenomes</taxon>
        <taxon>ecological metagenomes</taxon>
    </lineage>
</organism>
<evidence type="ECO:0000313" key="1">
    <source>
        <dbReference type="EMBL" id="SVB35801.1"/>
    </source>
</evidence>
<accession>A0A382DDP8</accession>
<dbReference type="EMBL" id="UINC01038583">
    <property type="protein sequence ID" value="SVB35801.1"/>
    <property type="molecule type" value="Genomic_DNA"/>
</dbReference>
<gene>
    <name evidence="1" type="ORF">METZ01_LOCUS188655</name>
</gene>
<dbReference type="AlphaFoldDB" id="A0A382DDP8"/>
<proteinExistence type="predicted"/>